<dbReference type="KEGG" id="serq:CWC46_12950"/>
<dbReference type="STRING" id="104623.Ser39006_02888"/>
<sequence>MIDSIKKLEHDLTSALINKNNQSDLNISDVAENYERYISDFKLAVELLGKTVEEDDKIAIQCALTRVRIASLNLSNIYQDIIDDVVLINKSDSWPAIPDGYQIPEHYNHSKK</sequence>
<name>A0A2I5T7W5_SERS3</name>
<dbReference type="RefSeq" id="WP_021016151.1">
    <property type="nucleotide sequence ID" value="NZ_CP025084.1"/>
</dbReference>
<evidence type="ECO:0000313" key="1">
    <source>
        <dbReference type="EMBL" id="AUH00634.1"/>
    </source>
</evidence>
<evidence type="ECO:0000313" key="2">
    <source>
        <dbReference type="EMBL" id="AUH04955.1"/>
    </source>
</evidence>
<protein>
    <submittedName>
        <fullName evidence="2">Uncharacterized protein</fullName>
    </submittedName>
</protein>
<accession>A0A2I5T7W5</accession>
<dbReference type="Gene3D" id="6.10.290.10">
    <property type="match status" value="1"/>
</dbReference>
<dbReference type="Proteomes" id="UP000233778">
    <property type="component" value="Chromosome"/>
</dbReference>
<organism evidence="2 3">
    <name type="scientific">Serratia sp. (strain ATCC 39006)</name>
    <name type="common">Prodigiosinella confusarubida</name>
    <dbReference type="NCBI Taxonomy" id="104623"/>
    <lineage>
        <taxon>Bacteria</taxon>
        <taxon>Pseudomonadati</taxon>
        <taxon>Pseudomonadota</taxon>
        <taxon>Gammaproteobacteria</taxon>
        <taxon>Enterobacterales</taxon>
        <taxon>Pectobacteriaceae</taxon>
        <taxon>Prodigiosinella</taxon>
    </lineage>
</organism>
<evidence type="ECO:0000313" key="4">
    <source>
        <dbReference type="Proteomes" id="UP000233778"/>
    </source>
</evidence>
<dbReference type="EMBL" id="CP025085">
    <property type="protein sequence ID" value="AUH00634.1"/>
    <property type="molecule type" value="Genomic_DNA"/>
</dbReference>
<reference evidence="2 3" key="1">
    <citation type="journal article" date="2013" name="Genome Announc.">
        <title>Draft genome sequence of Serratia sp. strain ATCC 39006, a model bacterium for analysis of the biosynthesis and regulation of prodigiosin, a carbapenem, and gas vesicles.</title>
        <authorList>
            <person name="Fineran P.C."/>
            <person name="Iglesias Cans M.C."/>
            <person name="Ramsay J.P."/>
            <person name="Wilf N.M."/>
            <person name="Cossyleon D."/>
            <person name="McNeil M.B."/>
            <person name="Williamson N.R."/>
            <person name="Monson R.E."/>
            <person name="Becher S.A."/>
            <person name="Stanton J.A."/>
            <person name="Brugger K."/>
            <person name="Brown S.D."/>
            <person name="Salmond G.P."/>
        </authorList>
    </citation>
    <scope>NUCLEOTIDE SEQUENCE [LARGE SCALE GENOMIC DNA]</scope>
    <source>
        <strain evidence="2">ATCC 39006</strain>
        <strain evidence="3">ATCC 39006 / SC 11482</strain>
    </source>
</reference>
<dbReference type="Proteomes" id="UP000017700">
    <property type="component" value="Chromosome"/>
</dbReference>
<keyword evidence="3" id="KW-1185">Reference proteome</keyword>
<dbReference type="KEGG" id="sera:Ser39006_012955"/>
<dbReference type="OrthoDB" id="8946715at2"/>
<proteinExistence type="predicted"/>
<dbReference type="EMBL" id="CP025084">
    <property type="protein sequence ID" value="AUH04955.1"/>
    <property type="molecule type" value="Genomic_DNA"/>
</dbReference>
<reference evidence="2" key="2">
    <citation type="submission" date="2013-09" db="EMBL/GenBank/DDBJ databases">
        <authorList>
            <person name="Wang G."/>
            <person name="Yang Y."/>
            <person name="Su Y."/>
        </authorList>
    </citation>
    <scope>NUCLEOTIDE SEQUENCE</scope>
    <source>
        <strain evidence="2">ATCC 39006</strain>
    </source>
</reference>
<reference evidence="2" key="4">
    <citation type="submission" date="2017-11" db="EMBL/GenBank/DDBJ databases">
        <title>Complete genome sequence of Serratia sp. ATCC 39006.</title>
        <authorList>
            <person name="Hampton H.G."/>
            <person name="Jackson S.A."/>
            <person name="Jauregui R."/>
            <person name="Poulter G.T.M."/>
            <person name="Salmond G.P.C."/>
            <person name="Fineran P.C."/>
        </authorList>
    </citation>
    <scope>NUCLEOTIDE SEQUENCE</scope>
    <source>
        <strain evidence="2">ATCC 39006</strain>
    </source>
</reference>
<reference evidence="1 4" key="3">
    <citation type="submission" date="2017-11" db="EMBL/GenBank/DDBJ databases">
        <title>Complete genome sequence of Serratia sp. ATCC 39006 LacA.</title>
        <authorList>
            <person name="Hampton H.G."/>
            <person name="Jackson S.A."/>
            <person name="Jauregui R."/>
            <person name="Poulter G.T.M."/>
            <person name="Salmond G.P.C."/>
            <person name="Fineran P.C."/>
        </authorList>
    </citation>
    <scope>NUCLEOTIDE SEQUENCE [LARGE SCALE GENOMIC DNA]</scope>
    <source>
        <strain evidence="1 4">ATCC 39006</strain>
    </source>
</reference>
<evidence type="ECO:0000313" key="3">
    <source>
        <dbReference type="Proteomes" id="UP000017700"/>
    </source>
</evidence>
<gene>
    <name evidence="1" type="ORF">CWC46_12950</name>
    <name evidence="2" type="ORF">Ser39006_012955</name>
</gene>
<dbReference type="AlphaFoldDB" id="A0A2I5T7W5"/>